<keyword evidence="3" id="KW-0804">Transcription</keyword>
<evidence type="ECO:0000256" key="1">
    <source>
        <dbReference type="ARBA" id="ARBA00004123"/>
    </source>
</evidence>
<dbReference type="Proteomes" id="UP001367676">
    <property type="component" value="Unassembled WGS sequence"/>
</dbReference>
<keyword evidence="7" id="KW-1185">Reference proteome</keyword>
<evidence type="ECO:0000256" key="2">
    <source>
        <dbReference type="ARBA" id="ARBA00023015"/>
    </source>
</evidence>
<dbReference type="GO" id="GO:1990841">
    <property type="term" value="F:promoter-specific chromatin binding"/>
    <property type="evidence" value="ECO:0007669"/>
    <property type="project" value="TreeGrafter"/>
</dbReference>
<name>A0AAN9TV26_9HEMI</name>
<dbReference type="PANTHER" id="PTHR21242:SF0">
    <property type="entry name" value="TRANSCRIPTION INITIATION FACTOR TFIID SUBUNIT 10"/>
    <property type="match status" value="1"/>
</dbReference>
<evidence type="ECO:0000256" key="3">
    <source>
        <dbReference type="ARBA" id="ARBA00023163"/>
    </source>
</evidence>
<evidence type="ECO:0008006" key="8">
    <source>
        <dbReference type="Google" id="ProtNLM"/>
    </source>
</evidence>
<dbReference type="EMBL" id="JBBCAQ010000022">
    <property type="protein sequence ID" value="KAK7591147.1"/>
    <property type="molecule type" value="Genomic_DNA"/>
</dbReference>
<dbReference type="GO" id="GO:0006367">
    <property type="term" value="P:transcription initiation at RNA polymerase II promoter"/>
    <property type="evidence" value="ECO:0007669"/>
    <property type="project" value="TreeGrafter"/>
</dbReference>
<sequence length="123" mass="13964">MSNEVKEKDKTQEEETPVVEPIVNLIQQLEDYTPTIPDAVMGSYLHRTGFESSDPRITRIIALAAQKFISDIANDALQQCKIRTSNQVSKGKTKDRRYHLTLEDLTPALAEYGIVVRKPPYFV</sequence>
<dbReference type="CDD" id="cd07982">
    <property type="entry name" value="HFD_TAF10"/>
    <property type="match status" value="1"/>
</dbReference>
<accession>A0AAN9TV26</accession>
<gene>
    <name evidence="6" type="ORF">V9T40_002760</name>
</gene>
<dbReference type="Pfam" id="PF03540">
    <property type="entry name" value="TAF10"/>
    <property type="match status" value="1"/>
</dbReference>
<dbReference type="AlphaFoldDB" id="A0AAN9TV26"/>
<dbReference type="GO" id="GO:0000124">
    <property type="term" value="C:SAGA complex"/>
    <property type="evidence" value="ECO:0007669"/>
    <property type="project" value="TreeGrafter"/>
</dbReference>
<dbReference type="GO" id="GO:0005669">
    <property type="term" value="C:transcription factor TFIID complex"/>
    <property type="evidence" value="ECO:0007669"/>
    <property type="project" value="TreeGrafter"/>
</dbReference>
<evidence type="ECO:0000313" key="7">
    <source>
        <dbReference type="Proteomes" id="UP001367676"/>
    </source>
</evidence>
<dbReference type="InterPro" id="IPR003923">
    <property type="entry name" value="TAF10"/>
</dbReference>
<evidence type="ECO:0000256" key="5">
    <source>
        <dbReference type="ARBA" id="ARBA00025730"/>
    </source>
</evidence>
<comment type="subcellular location">
    <subcellularLocation>
        <location evidence="1">Nucleus</location>
    </subcellularLocation>
</comment>
<proteinExistence type="inferred from homology"/>
<protein>
    <recommendedName>
        <fullName evidence="8">Transcription initiation factor TFIID subunit 10</fullName>
    </recommendedName>
</protein>
<organism evidence="6 7">
    <name type="scientific">Parthenolecanium corni</name>
    <dbReference type="NCBI Taxonomy" id="536013"/>
    <lineage>
        <taxon>Eukaryota</taxon>
        <taxon>Metazoa</taxon>
        <taxon>Ecdysozoa</taxon>
        <taxon>Arthropoda</taxon>
        <taxon>Hexapoda</taxon>
        <taxon>Insecta</taxon>
        <taxon>Pterygota</taxon>
        <taxon>Neoptera</taxon>
        <taxon>Paraneoptera</taxon>
        <taxon>Hemiptera</taxon>
        <taxon>Sternorrhyncha</taxon>
        <taxon>Coccoidea</taxon>
        <taxon>Coccidae</taxon>
        <taxon>Parthenolecanium</taxon>
    </lineage>
</organism>
<dbReference type="GO" id="GO:0016251">
    <property type="term" value="F:RNA polymerase II general transcription initiation factor activity"/>
    <property type="evidence" value="ECO:0007669"/>
    <property type="project" value="TreeGrafter"/>
</dbReference>
<keyword evidence="4" id="KW-0539">Nucleus</keyword>
<dbReference type="PANTHER" id="PTHR21242">
    <property type="entry name" value="TRANSCRIPTION INITIATION FACTOR TFIID SUBUNIT 10"/>
    <property type="match status" value="1"/>
</dbReference>
<evidence type="ECO:0000313" key="6">
    <source>
        <dbReference type="EMBL" id="KAK7591147.1"/>
    </source>
</evidence>
<reference evidence="6 7" key="1">
    <citation type="submission" date="2024-03" db="EMBL/GenBank/DDBJ databases">
        <title>Adaptation during the transition from Ophiocordyceps entomopathogen to insect associate is accompanied by gene loss and intensified selection.</title>
        <authorList>
            <person name="Ward C.M."/>
            <person name="Onetto C.A."/>
            <person name="Borneman A.R."/>
        </authorList>
    </citation>
    <scope>NUCLEOTIDE SEQUENCE [LARGE SCALE GENOMIC DNA]</scope>
    <source>
        <strain evidence="6">AWRI1</strain>
        <tissue evidence="6">Single Adult Female</tissue>
    </source>
</reference>
<evidence type="ECO:0000256" key="4">
    <source>
        <dbReference type="ARBA" id="ARBA00023242"/>
    </source>
</evidence>
<keyword evidence="2" id="KW-0805">Transcription regulation</keyword>
<dbReference type="PRINTS" id="PR01443">
    <property type="entry name" value="TFIID30KDSUB"/>
</dbReference>
<comment type="caution">
    <text evidence="6">The sequence shown here is derived from an EMBL/GenBank/DDBJ whole genome shotgun (WGS) entry which is preliminary data.</text>
</comment>
<comment type="similarity">
    <text evidence="5">Belongs to the TAF10 family.</text>
</comment>
<dbReference type="PIRSF" id="PIRSF017246">
    <property type="entry name" value="TFIID_TAF10"/>
    <property type="match status" value="1"/>
</dbReference>